<comment type="caution">
    <text evidence="1">The sequence shown here is derived from an EMBL/GenBank/DDBJ whole genome shotgun (WGS) entry which is preliminary data.</text>
</comment>
<dbReference type="Pfam" id="PF05635">
    <property type="entry name" value="23S_rRNA_IVP"/>
    <property type="match status" value="1"/>
</dbReference>
<dbReference type="SUPFAM" id="SSF158446">
    <property type="entry name" value="IVS-encoded protein-like"/>
    <property type="match status" value="1"/>
</dbReference>
<dbReference type="Proteomes" id="UP000753961">
    <property type="component" value="Unassembled WGS sequence"/>
</dbReference>
<accession>A0A953LCL1</accession>
<sequence>MRNFRNYEVWKLSHELTKQIYKVTLTLPESEKYQIVGQMQRAAYSIPSNFSEGCGRASDRDFNRFIQIALGSAHELEYFIILIKDLEFIDNTLYNELNKDVNTVKMKLYALSKKLK</sequence>
<dbReference type="Gene3D" id="1.20.1440.60">
    <property type="entry name" value="23S rRNA-intervening sequence"/>
    <property type="match status" value="1"/>
</dbReference>
<evidence type="ECO:0000313" key="1">
    <source>
        <dbReference type="EMBL" id="MBY5959621.1"/>
    </source>
</evidence>
<dbReference type="NCBIfam" id="TIGR02436">
    <property type="entry name" value="four helix bundle protein"/>
    <property type="match status" value="1"/>
</dbReference>
<organism evidence="1 2">
    <name type="scientific">Membranihabitans marinus</name>
    <dbReference type="NCBI Taxonomy" id="1227546"/>
    <lineage>
        <taxon>Bacteria</taxon>
        <taxon>Pseudomonadati</taxon>
        <taxon>Bacteroidota</taxon>
        <taxon>Saprospiria</taxon>
        <taxon>Saprospirales</taxon>
        <taxon>Saprospiraceae</taxon>
        <taxon>Membranihabitans</taxon>
    </lineage>
</organism>
<dbReference type="CDD" id="cd16377">
    <property type="entry name" value="23S_rRNA_IVP_like"/>
    <property type="match status" value="1"/>
</dbReference>
<dbReference type="AlphaFoldDB" id="A0A953LCL1"/>
<dbReference type="RefSeq" id="WP_222581157.1">
    <property type="nucleotide sequence ID" value="NZ_JAHVHU010000016.1"/>
</dbReference>
<dbReference type="PANTHER" id="PTHR38471">
    <property type="entry name" value="FOUR HELIX BUNDLE PROTEIN"/>
    <property type="match status" value="1"/>
</dbReference>
<gene>
    <name evidence="1" type="ORF">KUV50_15820</name>
</gene>
<proteinExistence type="predicted"/>
<keyword evidence="2" id="KW-1185">Reference proteome</keyword>
<dbReference type="EMBL" id="JAHVHU010000016">
    <property type="protein sequence ID" value="MBY5959621.1"/>
    <property type="molecule type" value="Genomic_DNA"/>
</dbReference>
<name>A0A953LCL1_9BACT</name>
<dbReference type="PANTHER" id="PTHR38471:SF2">
    <property type="entry name" value="FOUR HELIX BUNDLE PROTEIN"/>
    <property type="match status" value="1"/>
</dbReference>
<protein>
    <submittedName>
        <fullName evidence="1">Four helix bundle protein</fullName>
    </submittedName>
</protein>
<evidence type="ECO:0000313" key="2">
    <source>
        <dbReference type="Proteomes" id="UP000753961"/>
    </source>
</evidence>
<dbReference type="InterPro" id="IPR012657">
    <property type="entry name" value="23S_rRNA-intervening_sequence"/>
</dbReference>
<dbReference type="InterPro" id="IPR036583">
    <property type="entry name" value="23S_rRNA_IVS_sf"/>
</dbReference>
<reference evidence="1" key="1">
    <citation type="submission" date="2021-06" db="EMBL/GenBank/DDBJ databases">
        <title>44 bacteria genomes isolated from Dapeng, Shenzhen.</title>
        <authorList>
            <person name="Zheng W."/>
            <person name="Yu S."/>
            <person name="Huang Y."/>
        </authorList>
    </citation>
    <scope>NUCLEOTIDE SEQUENCE</scope>
    <source>
        <strain evidence="1">DP5N28-2</strain>
    </source>
</reference>